<dbReference type="GO" id="GO:0005737">
    <property type="term" value="C:cytoplasm"/>
    <property type="evidence" value="ECO:0007669"/>
    <property type="project" value="UniProtKB-SubCell"/>
</dbReference>
<comment type="catalytic activity">
    <reaction evidence="2">
        <text>glycyl-tRNA(Ala) + H2O = tRNA(Ala) + glycine + H(+)</text>
        <dbReference type="Rhea" id="RHEA:53744"/>
        <dbReference type="Rhea" id="RHEA-COMP:9657"/>
        <dbReference type="Rhea" id="RHEA-COMP:13640"/>
        <dbReference type="ChEBI" id="CHEBI:15377"/>
        <dbReference type="ChEBI" id="CHEBI:15378"/>
        <dbReference type="ChEBI" id="CHEBI:57305"/>
        <dbReference type="ChEBI" id="CHEBI:78442"/>
        <dbReference type="ChEBI" id="CHEBI:78522"/>
    </reaction>
</comment>
<dbReference type="InterPro" id="IPR003732">
    <property type="entry name" value="Daa-tRNA_deacyls_DTD"/>
</dbReference>
<dbReference type="NCBIfam" id="TIGR00256">
    <property type="entry name" value="D-aminoacyl-tRNA deacylase"/>
    <property type="match status" value="1"/>
</dbReference>
<dbReference type="GO" id="GO:0019478">
    <property type="term" value="P:D-amino acid catabolic process"/>
    <property type="evidence" value="ECO:0007669"/>
    <property type="project" value="UniProtKB-UniRule"/>
</dbReference>
<dbReference type="Gene3D" id="3.50.80.10">
    <property type="entry name" value="D-tyrosyl-tRNA(Tyr) deacylase"/>
    <property type="match status" value="1"/>
</dbReference>
<dbReference type="PANTHER" id="PTHR10472:SF5">
    <property type="entry name" value="D-AMINOACYL-TRNA DEACYLASE 1"/>
    <property type="match status" value="1"/>
</dbReference>
<evidence type="ECO:0000313" key="4">
    <source>
        <dbReference type="Proteomes" id="UP000285278"/>
    </source>
</evidence>
<proteinExistence type="inferred from homology"/>
<gene>
    <name evidence="2" type="primary">dtd</name>
    <name evidence="3" type="ORF">D3M95_04460</name>
</gene>
<evidence type="ECO:0000256" key="1">
    <source>
        <dbReference type="ARBA" id="ARBA00009673"/>
    </source>
</evidence>
<accession>A0A418Q8C0</accession>
<dbReference type="InterPro" id="IPR023509">
    <property type="entry name" value="DTD-like_sf"/>
</dbReference>
<evidence type="ECO:0000256" key="2">
    <source>
        <dbReference type="HAMAP-Rule" id="MF_00518"/>
    </source>
</evidence>
<dbReference type="Proteomes" id="UP000285278">
    <property type="component" value="Unassembled WGS sequence"/>
</dbReference>
<dbReference type="EMBL" id="QXJK01000003">
    <property type="protein sequence ID" value="RIX35750.1"/>
    <property type="molecule type" value="Genomic_DNA"/>
</dbReference>
<protein>
    <recommendedName>
        <fullName evidence="2">D-aminoacyl-tRNA deacylase</fullName>
        <shortName evidence="2">DTD</shortName>
        <ecNumber evidence="2">3.1.1.96</ecNumber>
    </recommendedName>
    <alternativeName>
        <fullName evidence="2">Gly-tRNA(Ala) deacylase</fullName>
        <ecNumber evidence="2">3.1.1.-</ecNumber>
    </alternativeName>
</protein>
<dbReference type="HAMAP" id="MF_00518">
    <property type="entry name" value="Deacylase_Dtd"/>
    <property type="match status" value="1"/>
</dbReference>
<comment type="similarity">
    <text evidence="1 2">Belongs to the DTD family.</text>
</comment>
<dbReference type="GO" id="GO:0000049">
    <property type="term" value="F:tRNA binding"/>
    <property type="evidence" value="ECO:0007669"/>
    <property type="project" value="UniProtKB-UniRule"/>
</dbReference>
<dbReference type="OrthoDB" id="9801395at2"/>
<comment type="subcellular location">
    <subcellularLocation>
        <location evidence="2">Cytoplasm</location>
    </subcellularLocation>
</comment>
<comment type="function">
    <text evidence="2">An aminoacyl-tRNA editing enzyme that deacylates mischarged D-aminoacyl-tRNAs. Also deacylates mischarged glycyl-tRNA(Ala), protecting cells against glycine mischarging by AlaRS. Acts via tRNA-based rather than protein-based catalysis; rejects L-amino acids rather than detecting D-amino acids in the active site. By recycling D-aminoacyl-tRNA to D-amino acids and free tRNA molecules, this enzyme counteracts the toxicity associated with the formation of D-aminoacyl-tRNA entities in vivo and helps enforce protein L-homochirality.</text>
</comment>
<dbReference type="EC" id="3.1.1.-" evidence="2"/>
<evidence type="ECO:0000313" key="3">
    <source>
        <dbReference type="EMBL" id="RIX35750.1"/>
    </source>
</evidence>
<dbReference type="AlphaFoldDB" id="A0A418Q8C0"/>
<dbReference type="Pfam" id="PF02580">
    <property type="entry name" value="Tyr_Deacylase"/>
    <property type="match status" value="1"/>
</dbReference>
<comment type="catalytic activity">
    <reaction evidence="2">
        <text>a D-aminoacyl-tRNA + H2O = a tRNA + a D-alpha-amino acid + H(+)</text>
        <dbReference type="Rhea" id="RHEA:13953"/>
        <dbReference type="Rhea" id="RHEA-COMP:10123"/>
        <dbReference type="Rhea" id="RHEA-COMP:10124"/>
        <dbReference type="ChEBI" id="CHEBI:15377"/>
        <dbReference type="ChEBI" id="CHEBI:15378"/>
        <dbReference type="ChEBI" id="CHEBI:59871"/>
        <dbReference type="ChEBI" id="CHEBI:78442"/>
        <dbReference type="ChEBI" id="CHEBI:79333"/>
        <dbReference type="EC" id="3.1.1.96"/>
    </reaction>
</comment>
<dbReference type="PANTHER" id="PTHR10472">
    <property type="entry name" value="D-TYROSYL-TRNA TYR DEACYLASE"/>
    <property type="match status" value="1"/>
</dbReference>
<dbReference type="RefSeq" id="WP_119664518.1">
    <property type="nucleotide sequence ID" value="NZ_QXJK01000003.1"/>
</dbReference>
<comment type="subunit">
    <text evidence="2">Homodimer.</text>
</comment>
<sequence>MKAVVSTVSEATVRVDGDVVGHVDGPALMVLLGVGVDDAPDAWETMVRKIAELRLLPEGDDYESPRNVSAEDAGAPVLVVSQFTLMGATKKGRRPSWSAAAPGPDAEAVIQKVVSGLQDRGLRVETGKFGAVMQVSSVNEGPFTVLVECEKKPASSCDFRLFCGRYP</sequence>
<keyword evidence="2" id="KW-0963">Cytoplasm</keyword>
<dbReference type="SUPFAM" id="SSF69500">
    <property type="entry name" value="DTD-like"/>
    <property type="match status" value="1"/>
</dbReference>
<feature type="short sequence motif" description="Gly-cisPro motif, important for rejection of L-amino acids" evidence="2">
    <location>
        <begin position="141"/>
        <end position="142"/>
    </location>
</feature>
<dbReference type="STRING" id="1451189.CFAL_06110"/>
<dbReference type="EC" id="3.1.1.96" evidence="2"/>
<reference evidence="3 4" key="1">
    <citation type="submission" date="2018-09" db="EMBL/GenBank/DDBJ databases">
        <title>Optimization and identification of Corynebacterium falsenii FN1-14 from fish paste.</title>
        <authorList>
            <person name="Daroonpunt R."/>
            <person name="Tanasupawat S."/>
        </authorList>
    </citation>
    <scope>NUCLEOTIDE SEQUENCE [LARGE SCALE GENOMIC DNA]</scope>
    <source>
        <strain evidence="3 4">FN1-14</strain>
    </source>
</reference>
<organism evidence="3 4">
    <name type="scientific">Corynebacterium falsenii</name>
    <dbReference type="NCBI Taxonomy" id="108486"/>
    <lineage>
        <taxon>Bacteria</taxon>
        <taxon>Bacillati</taxon>
        <taxon>Actinomycetota</taxon>
        <taxon>Actinomycetes</taxon>
        <taxon>Mycobacteriales</taxon>
        <taxon>Corynebacteriaceae</taxon>
        <taxon>Corynebacterium</taxon>
    </lineage>
</organism>
<comment type="caution">
    <text evidence="3">The sequence shown here is derived from an EMBL/GenBank/DDBJ whole genome shotgun (WGS) entry which is preliminary data.</text>
</comment>
<keyword evidence="2" id="KW-0378">Hydrolase</keyword>
<keyword evidence="4" id="KW-1185">Reference proteome</keyword>
<dbReference type="GO" id="GO:0043908">
    <property type="term" value="F:Ser(Gly)-tRNA(Ala) hydrolase activity"/>
    <property type="evidence" value="ECO:0007669"/>
    <property type="project" value="UniProtKB-UniRule"/>
</dbReference>
<dbReference type="GO" id="GO:0051500">
    <property type="term" value="F:D-tyrosyl-tRNA(Tyr) deacylase activity"/>
    <property type="evidence" value="ECO:0007669"/>
    <property type="project" value="TreeGrafter"/>
</dbReference>
<name>A0A418Q8C0_9CORY</name>
<keyword evidence="2" id="KW-0694">RNA-binding</keyword>
<dbReference type="GO" id="GO:0106026">
    <property type="term" value="F:Gly-tRNA(Ala) deacylase activity"/>
    <property type="evidence" value="ECO:0007669"/>
    <property type="project" value="UniProtKB-UniRule"/>
</dbReference>
<keyword evidence="2" id="KW-0820">tRNA-binding</keyword>
<comment type="domain">
    <text evidence="2">A Gly-cisPro motif from one monomer fits into the active site of the other monomer to allow specific chiral rejection of L-amino acids.</text>
</comment>